<evidence type="ECO:0000256" key="6">
    <source>
        <dbReference type="SAM" id="MobiDB-lite"/>
    </source>
</evidence>
<keyword evidence="4 5" id="KW-0833">Ubl conjugation pathway</keyword>
<keyword evidence="9" id="KW-1185">Reference proteome</keyword>
<dbReference type="InterPro" id="IPR058678">
    <property type="entry name" value="ARM_PUB"/>
</dbReference>
<dbReference type="InterPro" id="IPR003613">
    <property type="entry name" value="Ubox_domain"/>
</dbReference>
<dbReference type="SUPFAM" id="SSF57850">
    <property type="entry name" value="RING/U-box"/>
    <property type="match status" value="1"/>
</dbReference>
<feature type="region of interest" description="Disordered" evidence="6">
    <location>
        <begin position="1"/>
        <end position="23"/>
    </location>
</feature>
<dbReference type="Proteomes" id="UP000233837">
    <property type="component" value="Unassembled WGS sequence"/>
</dbReference>
<evidence type="ECO:0000313" key="8">
    <source>
        <dbReference type="EMBL" id="PKU71065.1"/>
    </source>
</evidence>
<comment type="catalytic activity">
    <reaction evidence="1 5">
        <text>S-ubiquitinyl-[E2 ubiquitin-conjugating enzyme]-L-cysteine + [acceptor protein]-L-lysine = [E2 ubiquitin-conjugating enzyme]-L-cysteine + N(6)-ubiquitinyl-[acceptor protein]-L-lysine.</text>
        <dbReference type="EC" id="2.3.2.27"/>
    </reaction>
</comment>
<dbReference type="GO" id="GO:0061630">
    <property type="term" value="F:ubiquitin protein ligase activity"/>
    <property type="evidence" value="ECO:0007669"/>
    <property type="project" value="UniProtKB-UniRule"/>
</dbReference>
<evidence type="ECO:0000259" key="7">
    <source>
        <dbReference type="PROSITE" id="PS51698"/>
    </source>
</evidence>
<dbReference type="PROSITE" id="PS51698">
    <property type="entry name" value="U_BOX"/>
    <property type="match status" value="1"/>
</dbReference>
<dbReference type="GO" id="GO:0016567">
    <property type="term" value="P:protein ubiquitination"/>
    <property type="evidence" value="ECO:0007669"/>
    <property type="project" value="UniProtKB-UniRule"/>
</dbReference>
<dbReference type="InterPro" id="IPR045185">
    <property type="entry name" value="PUB22/23/24-like"/>
</dbReference>
<evidence type="ECO:0000256" key="1">
    <source>
        <dbReference type="ARBA" id="ARBA00000900"/>
    </source>
</evidence>
<evidence type="ECO:0000256" key="4">
    <source>
        <dbReference type="ARBA" id="ARBA00022786"/>
    </source>
</evidence>
<comment type="pathway">
    <text evidence="2 5">Protein modification; protein ubiquitination.</text>
</comment>
<gene>
    <name evidence="8" type="primary">PUB27</name>
    <name evidence="8" type="ORF">MA16_Dca017054</name>
</gene>
<dbReference type="Gene3D" id="1.25.10.10">
    <property type="entry name" value="Leucine-rich Repeat Variant"/>
    <property type="match status" value="1"/>
</dbReference>
<evidence type="ECO:0000256" key="2">
    <source>
        <dbReference type="ARBA" id="ARBA00004906"/>
    </source>
</evidence>
<dbReference type="PANTHER" id="PTHR22849:SF163">
    <property type="entry name" value="U-BOX DOMAIN-CONTAINING PROTEIN"/>
    <property type="match status" value="1"/>
</dbReference>
<reference evidence="8 9" key="2">
    <citation type="journal article" date="2017" name="Nature">
        <title>The Apostasia genome and the evolution of orchids.</title>
        <authorList>
            <person name="Zhang G.Q."/>
            <person name="Liu K.W."/>
            <person name="Li Z."/>
            <person name="Lohaus R."/>
            <person name="Hsiao Y.Y."/>
            <person name="Niu S.C."/>
            <person name="Wang J.Y."/>
            <person name="Lin Y.C."/>
            <person name="Xu Q."/>
            <person name="Chen L.J."/>
            <person name="Yoshida K."/>
            <person name="Fujiwara S."/>
            <person name="Wang Z.W."/>
            <person name="Zhang Y.Q."/>
            <person name="Mitsuda N."/>
            <person name="Wang M."/>
            <person name="Liu G.H."/>
            <person name="Pecoraro L."/>
            <person name="Huang H.X."/>
            <person name="Xiao X.J."/>
            <person name="Lin M."/>
            <person name="Wu X.Y."/>
            <person name="Wu W.L."/>
            <person name="Chen Y.Y."/>
            <person name="Chang S.B."/>
            <person name="Sakamoto S."/>
            <person name="Ohme-Takagi M."/>
            <person name="Yagi M."/>
            <person name="Zeng S.J."/>
            <person name="Shen C.Y."/>
            <person name="Yeh C.M."/>
            <person name="Luo Y.B."/>
            <person name="Tsai W.C."/>
            <person name="Van de Peer Y."/>
            <person name="Liu Z.J."/>
        </authorList>
    </citation>
    <scope>NUCLEOTIDE SEQUENCE [LARGE SCALE GENOMIC DNA]</scope>
    <source>
        <tissue evidence="8">The whole plant</tissue>
    </source>
</reference>
<feature type="domain" description="U-box" evidence="7">
    <location>
        <begin position="31"/>
        <end position="105"/>
    </location>
</feature>
<dbReference type="InterPro" id="IPR045210">
    <property type="entry name" value="RING-Ubox_PUB"/>
</dbReference>
<evidence type="ECO:0000256" key="3">
    <source>
        <dbReference type="ARBA" id="ARBA00022679"/>
    </source>
</evidence>
<dbReference type="AlphaFoldDB" id="A0A2I0W5Y5"/>
<dbReference type="InterPro" id="IPR013083">
    <property type="entry name" value="Znf_RING/FYVE/PHD"/>
</dbReference>
<reference evidence="8 9" key="1">
    <citation type="journal article" date="2016" name="Sci. Rep.">
        <title>The Dendrobium catenatum Lindl. genome sequence provides insights into polysaccharide synthase, floral development and adaptive evolution.</title>
        <authorList>
            <person name="Zhang G.Q."/>
            <person name="Xu Q."/>
            <person name="Bian C."/>
            <person name="Tsai W.C."/>
            <person name="Yeh C.M."/>
            <person name="Liu K.W."/>
            <person name="Yoshida K."/>
            <person name="Zhang L.S."/>
            <person name="Chang S.B."/>
            <person name="Chen F."/>
            <person name="Shi Y."/>
            <person name="Su Y.Y."/>
            <person name="Zhang Y.Q."/>
            <person name="Chen L.J."/>
            <person name="Yin Y."/>
            <person name="Lin M."/>
            <person name="Huang H."/>
            <person name="Deng H."/>
            <person name="Wang Z.W."/>
            <person name="Zhu S.L."/>
            <person name="Zhao X."/>
            <person name="Deng C."/>
            <person name="Niu S.C."/>
            <person name="Huang J."/>
            <person name="Wang M."/>
            <person name="Liu G.H."/>
            <person name="Yang H.J."/>
            <person name="Xiao X.J."/>
            <person name="Hsiao Y.Y."/>
            <person name="Wu W.L."/>
            <person name="Chen Y.Y."/>
            <person name="Mitsuda N."/>
            <person name="Ohme-Takagi M."/>
            <person name="Luo Y.B."/>
            <person name="Van de Peer Y."/>
            <person name="Liu Z.J."/>
        </authorList>
    </citation>
    <scope>NUCLEOTIDE SEQUENCE [LARGE SCALE GENOMIC DNA]</scope>
    <source>
        <tissue evidence="8">The whole plant</tissue>
    </source>
</reference>
<evidence type="ECO:0000256" key="5">
    <source>
        <dbReference type="RuleBase" id="RU369093"/>
    </source>
</evidence>
<dbReference type="CDD" id="cd16664">
    <property type="entry name" value="RING-Ubox_PUB"/>
    <property type="match status" value="1"/>
</dbReference>
<dbReference type="Pfam" id="PF25598">
    <property type="entry name" value="ARM_PUB"/>
    <property type="match status" value="1"/>
</dbReference>
<keyword evidence="3 5" id="KW-0808">Transferase</keyword>
<accession>A0A2I0W5Y5</accession>
<sequence length="416" mass="44708">MRNRNRLDNNSSEQARGSPHLLRLDVSKAAPPPSFFRCPISLEVMLSPVSLCTGVTYDRSSIQRWLDAGNTTCPATMQSLSSTELVPNLTLRRLIHLWSSSYTSSSHQYIPSSLSELARMLSDPTADEDYKLRLLSSDALRPSALASLFLAPETLDIGVTLVSLLLSLDLVDAERKRELVAALLSDLDATVAGLVAVFKGAEYSSSRVAAARVLEMLIAEERTAMAGKPVMVTELVRLIGESDGEAVDAGLRCLTRLVGAGRRMRAEMVRMGVIPALTNVMEREEVQIPAAAVENAMRVMVAAVGIGEGRAAFCAEAERNVAAVVGRMIKVGNEGREAAVGVLWRVCCCGGGDRRARKAAAVAKGGLGKILVVMQGDCSPLVRRMAVDLLRVFRATSKSSMTAAGYDSMTIHITPY</sequence>
<dbReference type="FunFam" id="3.30.40.10:FF:000442">
    <property type="entry name" value="RING-type E3 ubiquitin transferase"/>
    <property type="match status" value="1"/>
</dbReference>
<dbReference type="EMBL" id="KZ502895">
    <property type="protein sequence ID" value="PKU71065.1"/>
    <property type="molecule type" value="Genomic_DNA"/>
</dbReference>
<dbReference type="OrthoDB" id="10064100at2759"/>
<dbReference type="Pfam" id="PF04564">
    <property type="entry name" value="U-box"/>
    <property type="match status" value="1"/>
</dbReference>
<dbReference type="PANTHER" id="PTHR22849">
    <property type="entry name" value="WDSAM1 PROTEIN"/>
    <property type="match status" value="1"/>
</dbReference>
<dbReference type="InterPro" id="IPR016024">
    <property type="entry name" value="ARM-type_fold"/>
</dbReference>
<dbReference type="InterPro" id="IPR011989">
    <property type="entry name" value="ARM-like"/>
</dbReference>
<dbReference type="SMART" id="SM00504">
    <property type="entry name" value="Ubox"/>
    <property type="match status" value="1"/>
</dbReference>
<organism evidence="8 9">
    <name type="scientific">Dendrobium catenatum</name>
    <dbReference type="NCBI Taxonomy" id="906689"/>
    <lineage>
        <taxon>Eukaryota</taxon>
        <taxon>Viridiplantae</taxon>
        <taxon>Streptophyta</taxon>
        <taxon>Embryophyta</taxon>
        <taxon>Tracheophyta</taxon>
        <taxon>Spermatophyta</taxon>
        <taxon>Magnoliopsida</taxon>
        <taxon>Liliopsida</taxon>
        <taxon>Asparagales</taxon>
        <taxon>Orchidaceae</taxon>
        <taxon>Epidendroideae</taxon>
        <taxon>Malaxideae</taxon>
        <taxon>Dendrobiinae</taxon>
        <taxon>Dendrobium</taxon>
    </lineage>
</organism>
<protein>
    <recommendedName>
        <fullName evidence="5 7">U-box domain-containing protein</fullName>
        <ecNumber evidence="5">2.3.2.27</ecNumber>
    </recommendedName>
    <alternativeName>
        <fullName evidence="5">RING-type E3 ubiquitin transferase PUB</fullName>
    </alternativeName>
</protein>
<proteinExistence type="predicted"/>
<evidence type="ECO:0000313" key="9">
    <source>
        <dbReference type="Proteomes" id="UP000233837"/>
    </source>
</evidence>
<dbReference type="SUPFAM" id="SSF48371">
    <property type="entry name" value="ARM repeat"/>
    <property type="match status" value="1"/>
</dbReference>
<dbReference type="UniPathway" id="UPA00143"/>
<dbReference type="EC" id="2.3.2.27" evidence="5"/>
<name>A0A2I0W5Y5_9ASPA</name>
<comment type="function">
    <text evidence="5">Functions as an E3 ubiquitin ligase.</text>
</comment>
<dbReference type="Gene3D" id="3.30.40.10">
    <property type="entry name" value="Zinc/RING finger domain, C3HC4 (zinc finger)"/>
    <property type="match status" value="1"/>
</dbReference>